<gene>
    <name evidence="13 15" type="primary">dnaE2</name>
    <name evidence="15" type="ORF">Poly51_26910</name>
</gene>
<dbReference type="EMBL" id="SJPW01000003">
    <property type="protein sequence ID" value="TWU56774.1"/>
    <property type="molecule type" value="Genomic_DNA"/>
</dbReference>
<dbReference type="Pfam" id="PF17657">
    <property type="entry name" value="DNA_pol3_finger"/>
    <property type="match status" value="1"/>
</dbReference>
<comment type="function">
    <text evidence="13">DNA polymerase involved in damage-induced mutagenesis and translesion synthesis (TLS). It is not the major replicative DNA polymerase.</text>
</comment>
<dbReference type="GO" id="GO:0006260">
    <property type="term" value="P:DNA replication"/>
    <property type="evidence" value="ECO:0007669"/>
    <property type="project" value="UniProtKB-KW"/>
</dbReference>
<dbReference type="SUPFAM" id="SSF89550">
    <property type="entry name" value="PHP domain-like"/>
    <property type="match status" value="1"/>
</dbReference>
<dbReference type="InterPro" id="IPR029460">
    <property type="entry name" value="DNAPol_HHH"/>
</dbReference>
<dbReference type="RefSeq" id="WP_146458097.1">
    <property type="nucleotide sequence ID" value="NZ_SJPW01000003.1"/>
</dbReference>
<dbReference type="InterPro" id="IPR040982">
    <property type="entry name" value="DNA_pol3_finger"/>
</dbReference>
<dbReference type="EC" id="2.7.7.7" evidence="3 13"/>
<dbReference type="InterPro" id="IPR023073">
    <property type="entry name" value="DnaE2"/>
</dbReference>
<evidence type="ECO:0000256" key="2">
    <source>
        <dbReference type="ARBA" id="ARBA00007391"/>
    </source>
</evidence>
<keyword evidence="7 13" id="KW-0548">Nucleotidyltransferase</keyword>
<evidence type="ECO:0000313" key="15">
    <source>
        <dbReference type="EMBL" id="TWU56774.1"/>
    </source>
</evidence>
<keyword evidence="16" id="KW-1185">Reference proteome</keyword>
<evidence type="ECO:0000259" key="14">
    <source>
        <dbReference type="SMART" id="SM00481"/>
    </source>
</evidence>
<dbReference type="HAMAP" id="MF_01902">
    <property type="entry name" value="DNApol_error_prone"/>
    <property type="match status" value="1"/>
</dbReference>
<dbReference type="Proteomes" id="UP000318288">
    <property type="component" value="Unassembled WGS sequence"/>
</dbReference>
<evidence type="ECO:0000256" key="9">
    <source>
        <dbReference type="ARBA" id="ARBA00022763"/>
    </source>
</evidence>
<dbReference type="CDD" id="cd07434">
    <property type="entry name" value="PHP_PolIIIA_DnaE2"/>
    <property type="match status" value="1"/>
</dbReference>
<keyword evidence="6 13" id="KW-0808">Transferase</keyword>
<organism evidence="15 16">
    <name type="scientific">Rubripirellula tenax</name>
    <dbReference type="NCBI Taxonomy" id="2528015"/>
    <lineage>
        <taxon>Bacteria</taxon>
        <taxon>Pseudomonadati</taxon>
        <taxon>Planctomycetota</taxon>
        <taxon>Planctomycetia</taxon>
        <taxon>Pirellulales</taxon>
        <taxon>Pirellulaceae</taxon>
        <taxon>Rubripirellula</taxon>
    </lineage>
</organism>
<comment type="subcellular location">
    <subcellularLocation>
        <location evidence="1 13">Cytoplasm</location>
    </subcellularLocation>
</comment>
<dbReference type="Pfam" id="PF02811">
    <property type="entry name" value="PHP"/>
    <property type="match status" value="1"/>
</dbReference>
<protein>
    <recommendedName>
        <fullName evidence="4 13">Error-prone DNA polymerase</fullName>
        <ecNumber evidence="3 13">2.7.7.7</ecNumber>
    </recommendedName>
</protein>
<keyword evidence="10 13" id="KW-0239">DNA-directed DNA polymerase</keyword>
<dbReference type="GO" id="GO:0005737">
    <property type="term" value="C:cytoplasm"/>
    <property type="evidence" value="ECO:0007669"/>
    <property type="project" value="UniProtKB-SubCell"/>
</dbReference>
<keyword evidence="11 13" id="KW-0234">DNA repair</keyword>
<dbReference type="NCBIfam" id="NF004225">
    <property type="entry name" value="PRK05672.1"/>
    <property type="match status" value="1"/>
</dbReference>
<dbReference type="Pfam" id="PF07733">
    <property type="entry name" value="DNA_pol3_alpha"/>
    <property type="match status" value="1"/>
</dbReference>
<accession>A0A5C6F8G1</accession>
<dbReference type="PANTHER" id="PTHR32294">
    <property type="entry name" value="DNA POLYMERASE III SUBUNIT ALPHA"/>
    <property type="match status" value="1"/>
</dbReference>
<evidence type="ECO:0000256" key="1">
    <source>
        <dbReference type="ARBA" id="ARBA00004496"/>
    </source>
</evidence>
<dbReference type="InterPro" id="IPR004805">
    <property type="entry name" value="DnaE2/DnaE/PolC"/>
</dbReference>
<dbReference type="Gene3D" id="1.10.150.870">
    <property type="match status" value="1"/>
</dbReference>
<evidence type="ECO:0000256" key="4">
    <source>
        <dbReference type="ARBA" id="ARBA00017273"/>
    </source>
</evidence>
<dbReference type="AlphaFoldDB" id="A0A5C6F8G1"/>
<dbReference type="InterPro" id="IPR003141">
    <property type="entry name" value="Pol/His_phosphatase_N"/>
</dbReference>
<keyword evidence="5 13" id="KW-0963">Cytoplasm</keyword>
<evidence type="ECO:0000256" key="10">
    <source>
        <dbReference type="ARBA" id="ARBA00022932"/>
    </source>
</evidence>
<dbReference type="GO" id="GO:0006281">
    <property type="term" value="P:DNA repair"/>
    <property type="evidence" value="ECO:0007669"/>
    <property type="project" value="UniProtKB-UniRule"/>
</dbReference>
<evidence type="ECO:0000256" key="7">
    <source>
        <dbReference type="ARBA" id="ARBA00022695"/>
    </source>
</evidence>
<evidence type="ECO:0000256" key="3">
    <source>
        <dbReference type="ARBA" id="ARBA00012417"/>
    </source>
</evidence>
<dbReference type="NCBIfam" id="TIGR00594">
    <property type="entry name" value="polc"/>
    <property type="match status" value="1"/>
</dbReference>
<dbReference type="InterPro" id="IPR011708">
    <property type="entry name" value="DNA_pol3_alpha_NTPase_dom"/>
</dbReference>
<dbReference type="Pfam" id="PF14579">
    <property type="entry name" value="HHH_6"/>
    <property type="match status" value="1"/>
</dbReference>
<evidence type="ECO:0000256" key="5">
    <source>
        <dbReference type="ARBA" id="ARBA00022490"/>
    </source>
</evidence>
<evidence type="ECO:0000256" key="13">
    <source>
        <dbReference type="HAMAP-Rule" id="MF_01902"/>
    </source>
</evidence>
<dbReference type="Gene3D" id="3.20.20.140">
    <property type="entry name" value="Metal-dependent hydrolases"/>
    <property type="match status" value="1"/>
</dbReference>
<name>A0A5C6F8G1_9BACT</name>
<dbReference type="SMART" id="SM00481">
    <property type="entry name" value="POLIIIAc"/>
    <property type="match status" value="1"/>
</dbReference>
<dbReference type="InterPro" id="IPR004365">
    <property type="entry name" value="NA-bd_OB_tRNA"/>
</dbReference>
<dbReference type="GO" id="GO:0003887">
    <property type="term" value="F:DNA-directed DNA polymerase activity"/>
    <property type="evidence" value="ECO:0007669"/>
    <property type="project" value="UniProtKB-UniRule"/>
</dbReference>
<dbReference type="GO" id="GO:0008408">
    <property type="term" value="F:3'-5' exonuclease activity"/>
    <property type="evidence" value="ECO:0007669"/>
    <property type="project" value="InterPro"/>
</dbReference>
<dbReference type="GO" id="GO:0003676">
    <property type="term" value="F:nucleic acid binding"/>
    <property type="evidence" value="ECO:0007669"/>
    <property type="project" value="InterPro"/>
</dbReference>
<comment type="caution">
    <text evidence="15">The sequence shown here is derived from an EMBL/GenBank/DDBJ whole genome shotgun (WGS) entry which is preliminary data.</text>
</comment>
<dbReference type="CDD" id="cd04485">
    <property type="entry name" value="DnaE_OBF"/>
    <property type="match status" value="1"/>
</dbReference>
<keyword evidence="8 13" id="KW-0235">DNA replication</keyword>
<proteinExistence type="inferred from homology"/>
<dbReference type="Pfam" id="PF01336">
    <property type="entry name" value="tRNA_anti-codon"/>
    <property type="match status" value="1"/>
</dbReference>
<reference evidence="15 16" key="1">
    <citation type="submission" date="2019-02" db="EMBL/GenBank/DDBJ databases">
        <title>Deep-cultivation of Planctomycetes and their phenomic and genomic characterization uncovers novel biology.</title>
        <authorList>
            <person name="Wiegand S."/>
            <person name="Jogler M."/>
            <person name="Boedeker C."/>
            <person name="Pinto D."/>
            <person name="Vollmers J."/>
            <person name="Rivas-Marin E."/>
            <person name="Kohn T."/>
            <person name="Peeters S.H."/>
            <person name="Heuer A."/>
            <person name="Rast P."/>
            <person name="Oberbeckmann S."/>
            <person name="Bunk B."/>
            <person name="Jeske O."/>
            <person name="Meyerdierks A."/>
            <person name="Storesund J.E."/>
            <person name="Kallscheuer N."/>
            <person name="Luecker S."/>
            <person name="Lage O.M."/>
            <person name="Pohl T."/>
            <person name="Merkel B.J."/>
            <person name="Hornburger P."/>
            <person name="Mueller R.-W."/>
            <person name="Bruemmer F."/>
            <person name="Labrenz M."/>
            <person name="Spormann A.M."/>
            <person name="Op Den Camp H."/>
            <person name="Overmann J."/>
            <person name="Amann R."/>
            <person name="Jetten M.S.M."/>
            <person name="Mascher T."/>
            <person name="Medema M.H."/>
            <person name="Devos D.P."/>
            <person name="Kaster A.-K."/>
            <person name="Ovreas L."/>
            <person name="Rohde M."/>
            <person name="Galperin M.Y."/>
            <person name="Jogler C."/>
        </authorList>
    </citation>
    <scope>NUCLEOTIDE SEQUENCE [LARGE SCALE GENOMIC DNA]</scope>
    <source>
        <strain evidence="15 16">Poly51</strain>
    </source>
</reference>
<evidence type="ECO:0000256" key="6">
    <source>
        <dbReference type="ARBA" id="ARBA00022679"/>
    </source>
</evidence>
<evidence type="ECO:0000256" key="12">
    <source>
        <dbReference type="ARBA" id="ARBA00049244"/>
    </source>
</evidence>
<feature type="domain" description="Polymerase/histidinol phosphatase N-terminal" evidence="14">
    <location>
        <begin position="4"/>
        <end position="71"/>
    </location>
</feature>
<dbReference type="OrthoDB" id="9803237at2"/>
<comment type="catalytic activity">
    <reaction evidence="12 13">
        <text>DNA(n) + a 2'-deoxyribonucleoside 5'-triphosphate = DNA(n+1) + diphosphate</text>
        <dbReference type="Rhea" id="RHEA:22508"/>
        <dbReference type="Rhea" id="RHEA-COMP:17339"/>
        <dbReference type="Rhea" id="RHEA-COMP:17340"/>
        <dbReference type="ChEBI" id="CHEBI:33019"/>
        <dbReference type="ChEBI" id="CHEBI:61560"/>
        <dbReference type="ChEBI" id="CHEBI:173112"/>
        <dbReference type="EC" id="2.7.7.7"/>
    </reaction>
</comment>
<evidence type="ECO:0000256" key="11">
    <source>
        <dbReference type="ARBA" id="ARBA00023204"/>
    </source>
</evidence>
<sequence>MQYAELHCKSNFSFLEGASHPDELVERAAELGYHAIALTDRESLAGVVRGLAPAKEQGLKYIVGAELHPIDSPSMVVWPTDRTSYGQLCRLISRGRLRAEKGTCELQFSDIAEFSDGLIAGVIPTIEEVTGASSPQTPKLAKFLRSTFRDTFGSRGYLLCELHLGVDDQQSVDRLRRLSIGCDVPLVASGDVHYHSPPRMLMHDLVTAIRRGITIESITIDRFANSQRCLRSLDDIANLYREIPDAVARTIEIADQCAFRLDELRYEYPAELAPSGMSQLEHLRRLTWEGALQRWPDGVPDKVIEQIRHEMRLIGDLRYEAYFLTVWDMVRFARSRGILCQGRGSAANSAVCYCLGVTSVDPSQTDLLFERFVSRERDEAPDIDVDFEHQRREEVIQYLYDKYGRDRAGMTAVVTTYRTRSAVREVGKALGVSADAIDAISKLSGSGEEFDERCRSGGLDTASDIGKRFVYLVKTLVGFPRHLSQHVGGMVMTAGNLCELCPVENASMPGRTVIQWNKDDLDELGILKVDVLALGMLSAIRRCFEMVEMHHGRELSLANIPPDDKPTYDMICRADTTGVFQIESRAQMSMLPRLRPRCYYDLVVEVAIVRPGPIQGNMVHPFLKARENPSAVVYPNDAIRGVLEKTLGVPIFQEQAMRLAVVAAGFTPGEADQLRRAMAAWRRPGVIDKFRIKLLDGMNANGLTGEFAEHVFNQIRGFGEYGFPESHAASFALLVYASCYLKCHYPAAFCAAILNSQPMGFYAPAQLISDAIKHGVEVRPVDINHSDWDTTLEVAKETMAIRLGLRTISGFAKTPGLALVEHRRIGGAYTSMNDLVRRAGTGKGVLKTLADADALGSLATDRRAAVWQSLGQEKKPGGTPLLDAIDDQDDAPEGLIPMTAQEEVFADYQTTGLSLKAHPISFVRDDLRDLGCVCADELADLRDGRHVRVAGLVLLRQQPSTAKGIVFVTIEDETGSMNLVLFQAVWQRFFRIAKTCNGWIVDGKLENRSGVIHVVVSRVSDLSTDVDFGGGNERLTPHSRDFR</sequence>
<comment type="similarity">
    <text evidence="2 13">Belongs to the DNA polymerase type-C family. DnaE2 subfamily.</text>
</comment>
<keyword evidence="9 13" id="KW-0227">DNA damage</keyword>
<dbReference type="InterPro" id="IPR004013">
    <property type="entry name" value="PHP_dom"/>
</dbReference>
<dbReference type="PANTHER" id="PTHR32294:SF4">
    <property type="entry name" value="ERROR-PRONE DNA POLYMERASE"/>
    <property type="match status" value="1"/>
</dbReference>
<evidence type="ECO:0000256" key="8">
    <source>
        <dbReference type="ARBA" id="ARBA00022705"/>
    </source>
</evidence>
<dbReference type="InterPro" id="IPR016195">
    <property type="entry name" value="Pol/histidinol_Pase-like"/>
</dbReference>
<evidence type="ECO:0000313" key="16">
    <source>
        <dbReference type="Proteomes" id="UP000318288"/>
    </source>
</evidence>